<evidence type="ECO:0000256" key="1">
    <source>
        <dbReference type="ARBA" id="ARBA00004651"/>
    </source>
</evidence>
<gene>
    <name evidence="9" type="ORF">E9229_001089</name>
</gene>
<feature type="transmembrane region" description="Helical" evidence="8">
    <location>
        <begin position="120"/>
        <end position="138"/>
    </location>
</feature>
<dbReference type="Proteomes" id="UP000523000">
    <property type="component" value="Unassembled WGS sequence"/>
</dbReference>
<evidence type="ECO:0000256" key="3">
    <source>
        <dbReference type="ARBA" id="ARBA00022679"/>
    </source>
</evidence>
<comment type="caution">
    <text evidence="9">The sequence shown here is derived from an EMBL/GenBank/DDBJ whole genome shotgun (WGS) entry which is preliminary data.</text>
</comment>
<evidence type="ECO:0000256" key="5">
    <source>
        <dbReference type="ARBA" id="ARBA00022989"/>
    </source>
</evidence>
<reference evidence="9 10" key="1">
    <citation type="submission" date="2020-08" db="EMBL/GenBank/DDBJ databases">
        <title>Sequencing the genomes of 1000 actinobacteria strains.</title>
        <authorList>
            <person name="Klenk H.-P."/>
        </authorList>
    </citation>
    <scope>NUCLEOTIDE SEQUENCE [LARGE SCALE GENOMIC DNA]</scope>
    <source>
        <strain evidence="9 10">DSM 22826</strain>
    </source>
</reference>
<accession>A0A839QF53</accession>
<keyword evidence="6 8" id="KW-0472">Membrane</keyword>
<feature type="transmembrane region" description="Helical" evidence="8">
    <location>
        <begin position="343"/>
        <end position="362"/>
    </location>
</feature>
<organism evidence="9 10">
    <name type="scientific">Paeniglutamicibacter cryotolerans</name>
    <dbReference type="NCBI Taxonomy" id="670079"/>
    <lineage>
        <taxon>Bacteria</taxon>
        <taxon>Bacillati</taxon>
        <taxon>Actinomycetota</taxon>
        <taxon>Actinomycetes</taxon>
        <taxon>Micrococcales</taxon>
        <taxon>Micrococcaceae</taxon>
        <taxon>Paeniglutamicibacter</taxon>
    </lineage>
</organism>
<dbReference type="AlphaFoldDB" id="A0A839QF53"/>
<feature type="transmembrane region" description="Helical" evidence="8">
    <location>
        <begin position="50"/>
        <end position="71"/>
    </location>
</feature>
<evidence type="ECO:0000313" key="9">
    <source>
        <dbReference type="EMBL" id="MBB2994898.1"/>
    </source>
</evidence>
<dbReference type="InterPro" id="IPR018584">
    <property type="entry name" value="GT87"/>
</dbReference>
<feature type="transmembrane region" description="Helical" evidence="8">
    <location>
        <begin position="317"/>
        <end position="337"/>
    </location>
</feature>
<comment type="similarity">
    <text evidence="7">Belongs to the glycosyltransferase 87 family.</text>
</comment>
<keyword evidence="5 8" id="KW-1133">Transmembrane helix</keyword>
<dbReference type="EMBL" id="JACHVS010000001">
    <property type="protein sequence ID" value="MBB2994898.1"/>
    <property type="molecule type" value="Genomic_DNA"/>
</dbReference>
<protein>
    <submittedName>
        <fullName evidence="9">Putative membrane protein</fullName>
    </submittedName>
</protein>
<evidence type="ECO:0000256" key="4">
    <source>
        <dbReference type="ARBA" id="ARBA00022692"/>
    </source>
</evidence>
<comment type="subcellular location">
    <subcellularLocation>
        <location evidence="1">Cell membrane</location>
        <topology evidence="1">Multi-pass membrane protein</topology>
    </subcellularLocation>
</comment>
<dbReference type="InterPro" id="IPR016570">
    <property type="entry name" value="UCP010361"/>
</dbReference>
<keyword evidence="10" id="KW-1185">Reference proteome</keyword>
<proteinExistence type="inferred from homology"/>
<feature type="transmembrane region" description="Helical" evidence="8">
    <location>
        <begin position="418"/>
        <end position="435"/>
    </location>
</feature>
<feature type="transmembrane region" description="Helical" evidence="8">
    <location>
        <begin position="144"/>
        <end position="166"/>
    </location>
</feature>
<sequence>MPENTAVPEPRRGPVRITVPTRNDPLLRQLTEVVGGPLGRHTDPGRVTPGFWRIERVLILLTGIAAILAVLSKNMCRLYGWGGENSYQWACYSDWAALFHARGFADNAFAPFAAGAQFEYPVLMSVVASLTAALVPAGNYDRTLAFYDLNVFFAVLLWFVVVIATARSAGRRPWDAAMVALAPGIILASTINWDMWAVMFLALAMLAWSRNMPFVAGVLVGLGTAMKLYPVLFFGAVIVLAIRSGRLRPLWLSLAGAAVAWVGVNLPAAIANFDSWSYFLTFTGDRGAGLSSIWHAWNLTAAVVPGMPSLDASMINVLAFTLFFLSCVGVLVLGLVAPRRPRFAPLLFLIVGAFILFNKVYSPQFVIWLVPLAALAWPRWRDFLVWQLIEVLHFWAIWMYLYAETADIQASNTFPPSFYVFAVLGHMIATGYLMYRVAHSIMNPDFDPVRRVGQDDPQAGPFAGAADRFTWPLKRRSVGADG</sequence>
<evidence type="ECO:0000256" key="8">
    <source>
        <dbReference type="SAM" id="Phobius"/>
    </source>
</evidence>
<dbReference type="RefSeq" id="WP_183510223.1">
    <property type="nucleotide sequence ID" value="NZ_BAABGK010000013.1"/>
</dbReference>
<evidence type="ECO:0000256" key="2">
    <source>
        <dbReference type="ARBA" id="ARBA00022475"/>
    </source>
</evidence>
<keyword evidence="4 8" id="KW-0812">Transmembrane</keyword>
<dbReference type="Pfam" id="PF09594">
    <property type="entry name" value="GT87"/>
    <property type="match status" value="1"/>
</dbReference>
<keyword evidence="2" id="KW-1003">Cell membrane</keyword>
<name>A0A839QF53_9MICC</name>
<dbReference type="PIRSF" id="PIRSF010361">
    <property type="entry name" value="UCP010361"/>
    <property type="match status" value="1"/>
</dbReference>
<keyword evidence="3" id="KW-0808">Transferase</keyword>
<dbReference type="GO" id="GO:0016758">
    <property type="term" value="F:hexosyltransferase activity"/>
    <property type="evidence" value="ECO:0007669"/>
    <property type="project" value="InterPro"/>
</dbReference>
<evidence type="ECO:0000256" key="6">
    <source>
        <dbReference type="ARBA" id="ARBA00023136"/>
    </source>
</evidence>
<feature type="transmembrane region" description="Helical" evidence="8">
    <location>
        <begin position="249"/>
        <end position="273"/>
    </location>
</feature>
<evidence type="ECO:0000313" key="10">
    <source>
        <dbReference type="Proteomes" id="UP000523000"/>
    </source>
</evidence>
<feature type="transmembrane region" description="Helical" evidence="8">
    <location>
        <begin position="178"/>
        <end position="208"/>
    </location>
</feature>
<feature type="transmembrane region" description="Helical" evidence="8">
    <location>
        <begin position="214"/>
        <end position="242"/>
    </location>
</feature>
<feature type="transmembrane region" description="Helical" evidence="8">
    <location>
        <begin position="383"/>
        <end position="403"/>
    </location>
</feature>
<evidence type="ECO:0000256" key="7">
    <source>
        <dbReference type="ARBA" id="ARBA00024033"/>
    </source>
</evidence>
<dbReference type="GO" id="GO:0005886">
    <property type="term" value="C:plasma membrane"/>
    <property type="evidence" value="ECO:0007669"/>
    <property type="project" value="UniProtKB-SubCell"/>
</dbReference>